<proteinExistence type="predicted"/>
<gene>
    <name evidence="1" type="ORF">METZ01_LOCUS321033</name>
</gene>
<evidence type="ECO:0008006" key="2">
    <source>
        <dbReference type="Google" id="ProtNLM"/>
    </source>
</evidence>
<feature type="non-terminal residue" evidence="1">
    <location>
        <position position="1"/>
    </location>
</feature>
<dbReference type="EMBL" id="UINC01104767">
    <property type="protein sequence ID" value="SVC68179.1"/>
    <property type="molecule type" value="Genomic_DNA"/>
</dbReference>
<dbReference type="SUPFAM" id="SSF102114">
    <property type="entry name" value="Radical SAM enzymes"/>
    <property type="match status" value="1"/>
</dbReference>
<dbReference type="AlphaFoldDB" id="A0A382P452"/>
<sequence>ILGFPNDTQESILRDIEIIKKELPMDLISFLCLTPLPGSKDHETLHTAGVAMDEDLNIYDLNHPVTAHPKMSKVNWEETYYKAWEAYYTYEHTETTLKRMMVTGTSSSKALDLVTLITMFKGCIGIEKIHPTKGGVFRRKSRKDRRPTLPIESPLVFYPKYFFETIWKFCRWTVIIIRMRLLSKKVLNDS</sequence>
<name>A0A382P452_9ZZZZ</name>
<organism evidence="1">
    <name type="scientific">marine metagenome</name>
    <dbReference type="NCBI Taxonomy" id="408172"/>
    <lineage>
        <taxon>unclassified sequences</taxon>
        <taxon>metagenomes</taxon>
        <taxon>ecological metagenomes</taxon>
    </lineage>
</organism>
<accession>A0A382P452</accession>
<dbReference type="InterPro" id="IPR058240">
    <property type="entry name" value="rSAM_sf"/>
</dbReference>
<protein>
    <recommendedName>
        <fullName evidence="2">Radical SAM core domain-containing protein</fullName>
    </recommendedName>
</protein>
<reference evidence="1" key="1">
    <citation type="submission" date="2018-05" db="EMBL/GenBank/DDBJ databases">
        <authorList>
            <person name="Lanie J.A."/>
            <person name="Ng W.-L."/>
            <person name="Kazmierczak K.M."/>
            <person name="Andrzejewski T.M."/>
            <person name="Davidsen T.M."/>
            <person name="Wayne K.J."/>
            <person name="Tettelin H."/>
            <person name="Glass J.I."/>
            <person name="Rusch D."/>
            <person name="Podicherti R."/>
            <person name="Tsui H.-C.T."/>
            <person name="Winkler M.E."/>
        </authorList>
    </citation>
    <scope>NUCLEOTIDE SEQUENCE</scope>
</reference>
<evidence type="ECO:0000313" key="1">
    <source>
        <dbReference type="EMBL" id="SVC68179.1"/>
    </source>
</evidence>